<evidence type="ECO:0000256" key="6">
    <source>
        <dbReference type="ARBA" id="ARBA00022989"/>
    </source>
</evidence>
<keyword evidence="6 9" id="KW-1133">Transmembrane helix</keyword>
<keyword evidence="7 9" id="KW-0472">Membrane</keyword>
<feature type="transmembrane region" description="Helical" evidence="9">
    <location>
        <begin position="103"/>
        <end position="126"/>
    </location>
</feature>
<comment type="subunit">
    <text evidence="8">Component of the lipopolysaccharide transport and assembly complex. The LptBFG transporter is composed of two ATP-binding proteins (LptB) and two transmembrane proteins (LptF and LptG).</text>
</comment>
<name>A0ABV7ELS9_9GAMM</name>
<evidence type="ECO:0000256" key="8">
    <source>
        <dbReference type="ARBA" id="ARBA00026081"/>
    </source>
</evidence>
<evidence type="ECO:0000256" key="4">
    <source>
        <dbReference type="ARBA" id="ARBA00022475"/>
    </source>
</evidence>
<dbReference type="Proteomes" id="UP001595462">
    <property type="component" value="Unassembled WGS sequence"/>
</dbReference>
<keyword evidence="4" id="KW-1003">Cell membrane</keyword>
<evidence type="ECO:0000256" key="3">
    <source>
        <dbReference type="ARBA" id="ARBA00007725"/>
    </source>
</evidence>
<evidence type="ECO:0000313" key="11">
    <source>
        <dbReference type="Proteomes" id="UP001595462"/>
    </source>
</evidence>
<feature type="transmembrane region" description="Helical" evidence="9">
    <location>
        <begin position="323"/>
        <end position="350"/>
    </location>
</feature>
<comment type="function">
    <text evidence="1">Part of the ABC transporter complex LptBFG involved in the translocation of lipopolysaccharide (LPS) from the inner membrane to the outer membrane.</text>
</comment>
<dbReference type="Pfam" id="PF03739">
    <property type="entry name" value="LptF_LptG"/>
    <property type="match status" value="1"/>
</dbReference>
<dbReference type="InterPro" id="IPR005495">
    <property type="entry name" value="LptG/LptF_permease"/>
</dbReference>
<evidence type="ECO:0000256" key="1">
    <source>
        <dbReference type="ARBA" id="ARBA00002265"/>
    </source>
</evidence>
<accession>A0ABV7ELS9</accession>
<feature type="transmembrane region" description="Helical" evidence="9">
    <location>
        <begin position="273"/>
        <end position="292"/>
    </location>
</feature>
<keyword evidence="11" id="KW-1185">Reference proteome</keyword>
<organism evidence="10 11">
    <name type="scientific">Salinisphaera aquimarina</name>
    <dbReference type="NCBI Taxonomy" id="2094031"/>
    <lineage>
        <taxon>Bacteria</taxon>
        <taxon>Pseudomonadati</taxon>
        <taxon>Pseudomonadota</taxon>
        <taxon>Gammaproteobacteria</taxon>
        <taxon>Salinisphaerales</taxon>
        <taxon>Salinisphaeraceae</taxon>
        <taxon>Salinisphaera</taxon>
    </lineage>
</organism>
<feature type="transmembrane region" description="Helical" evidence="9">
    <location>
        <begin position="64"/>
        <end position="82"/>
    </location>
</feature>
<sequence length="354" mass="38751">MRLYERYIHAELLRAWVVVNLMLLGLFGFFDLSVQLDDVGQGNYSTFDAVAFTLRQLPQRLVELTPFATLLTVVIALGLMASRHELVVLRGAGLSPARIAGTVFKAGVALLVIMLCVQSFVAPPLLQRAQQMRASAIIGGSIADDASFWLRARNGVVHIGALENARVPVQIEIFEFGADATLTRYLHAARADIPLSGPWRLQQVTVKSFNPRGDTTAQRATLAWSPTLYERQLAVLDRSPESLSPLSLYRYSRYLQTHDQDAQRFRVALWQKLAMPLTAIAMLLLAMPLVFANPRGANFGLRVAVAAGIGLLAYASMQAVGNLAFVLGLSAPLCMLTPGLLLCVVAVLWLRRVG</sequence>
<keyword evidence="5 9" id="KW-0812">Transmembrane</keyword>
<feature type="transmembrane region" description="Helical" evidence="9">
    <location>
        <begin position="299"/>
        <end position="317"/>
    </location>
</feature>
<protein>
    <submittedName>
        <fullName evidence="10">LPS export ABC transporter permease LptG</fullName>
    </submittedName>
</protein>
<evidence type="ECO:0000313" key="10">
    <source>
        <dbReference type="EMBL" id="MFC3102436.1"/>
    </source>
</evidence>
<dbReference type="NCBIfam" id="TIGR04408">
    <property type="entry name" value="LptG_lptG"/>
    <property type="match status" value="1"/>
</dbReference>
<dbReference type="EMBL" id="JBHRSS010000001">
    <property type="protein sequence ID" value="MFC3102436.1"/>
    <property type="molecule type" value="Genomic_DNA"/>
</dbReference>
<dbReference type="PANTHER" id="PTHR33529:SF2">
    <property type="entry name" value="LIPOPOLYSACCHARIDE EXPORT SYSTEM PERMEASE PROTEIN LPTG"/>
    <property type="match status" value="1"/>
</dbReference>
<feature type="transmembrane region" description="Helical" evidence="9">
    <location>
        <begin position="12"/>
        <end position="30"/>
    </location>
</feature>
<gene>
    <name evidence="10" type="primary">lptG</name>
    <name evidence="10" type="ORF">ACFOSU_00860</name>
</gene>
<comment type="similarity">
    <text evidence="3">Belongs to the LptF/LptG family.</text>
</comment>
<dbReference type="RefSeq" id="WP_380685494.1">
    <property type="nucleotide sequence ID" value="NZ_JBHRSS010000001.1"/>
</dbReference>
<evidence type="ECO:0000256" key="2">
    <source>
        <dbReference type="ARBA" id="ARBA00004651"/>
    </source>
</evidence>
<evidence type="ECO:0000256" key="7">
    <source>
        <dbReference type="ARBA" id="ARBA00023136"/>
    </source>
</evidence>
<proteinExistence type="inferred from homology"/>
<evidence type="ECO:0000256" key="9">
    <source>
        <dbReference type="SAM" id="Phobius"/>
    </source>
</evidence>
<comment type="subcellular location">
    <subcellularLocation>
        <location evidence="2">Cell membrane</location>
        <topology evidence="2">Multi-pass membrane protein</topology>
    </subcellularLocation>
</comment>
<evidence type="ECO:0000256" key="5">
    <source>
        <dbReference type="ARBA" id="ARBA00022692"/>
    </source>
</evidence>
<dbReference type="InterPro" id="IPR030923">
    <property type="entry name" value="LptG"/>
</dbReference>
<dbReference type="PANTHER" id="PTHR33529">
    <property type="entry name" value="SLR0882 PROTEIN-RELATED"/>
    <property type="match status" value="1"/>
</dbReference>
<reference evidence="11" key="1">
    <citation type="journal article" date="2019" name="Int. J. Syst. Evol. Microbiol.">
        <title>The Global Catalogue of Microorganisms (GCM) 10K type strain sequencing project: providing services to taxonomists for standard genome sequencing and annotation.</title>
        <authorList>
            <consortium name="The Broad Institute Genomics Platform"/>
            <consortium name="The Broad Institute Genome Sequencing Center for Infectious Disease"/>
            <person name="Wu L."/>
            <person name="Ma J."/>
        </authorList>
    </citation>
    <scope>NUCLEOTIDE SEQUENCE [LARGE SCALE GENOMIC DNA]</scope>
    <source>
        <strain evidence="11">KCTC 52640</strain>
    </source>
</reference>
<comment type="caution">
    <text evidence="10">The sequence shown here is derived from an EMBL/GenBank/DDBJ whole genome shotgun (WGS) entry which is preliminary data.</text>
</comment>